<organism evidence="2 3">
    <name type="scientific">Rothia endophytica</name>
    <dbReference type="NCBI Taxonomy" id="1324766"/>
    <lineage>
        <taxon>Bacteria</taxon>
        <taxon>Bacillati</taxon>
        <taxon>Actinomycetota</taxon>
        <taxon>Actinomycetes</taxon>
        <taxon>Micrococcales</taxon>
        <taxon>Micrococcaceae</taxon>
        <taxon>Rothia</taxon>
    </lineage>
</organism>
<accession>A0ABP9BQK9</accession>
<dbReference type="SUPFAM" id="SSF52540">
    <property type="entry name" value="P-loop containing nucleoside triphosphate hydrolases"/>
    <property type="match status" value="1"/>
</dbReference>
<evidence type="ECO:0000256" key="1">
    <source>
        <dbReference type="SAM" id="MobiDB-lite"/>
    </source>
</evidence>
<feature type="compositionally biased region" description="Polar residues" evidence="1">
    <location>
        <begin position="322"/>
        <end position="331"/>
    </location>
</feature>
<dbReference type="Gene3D" id="3.40.50.300">
    <property type="entry name" value="P-loop containing nucleotide triphosphate hydrolases"/>
    <property type="match status" value="1"/>
</dbReference>
<dbReference type="RefSeq" id="WP_345446674.1">
    <property type="nucleotide sequence ID" value="NZ_BAABKP010000004.1"/>
</dbReference>
<comment type="caution">
    <text evidence="2">The sequence shown here is derived from an EMBL/GenBank/DDBJ whole genome shotgun (WGS) entry which is preliminary data.</text>
</comment>
<gene>
    <name evidence="2" type="ORF">GCM10023352_18090</name>
</gene>
<evidence type="ECO:0008006" key="4">
    <source>
        <dbReference type="Google" id="ProtNLM"/>
    </source>
</evidence>
<name>A0ABP9BQK9_9MICC</name>
<reference evidence="3" key="1">
    <citation type="journal article" date="2019" name="Int. J. Syst. Evol. Microbiol.">
        <title>The Global Catalogue of Microorganisms (GCM) 10K type strain sequencing project: providing services to taxonomists for standard genome sequencing and annotation.</title>
        <authorList>
            <consortium name="The Broad Institute Genomics Platform"/>
            <consortium name="The Broad Institute Genome Sequencing Center for Infectious Disease"/>
            <person name="Wu L."/>
            <person name="Ma J."/>
        </authorList>
    </citation>
    <scope>NUCLEOTIDE SEQUENCE [LARGE SCALE GENOMIC DNA]</scope>
    <source>
        <strain evidence="3">JCM 18541</strain>
    </source>
</reference>
<feature type="region of interest" description="Disordered" evidence="1">
    <location>
        <begin position="312"/>
        <end position="337"/>
    </location>
</feature>
<feature type="compositionally biased region" description="Basic and acidic residues" evidence="1">
    <location>
        <begin position="312"/>
        <end position="321"/>
    </location>
</feature>
<evidence type="ECO:0000313" key="3">
    <source>
        <dbReference type="Proteomes" id="UP001500187"/>
    </source>
</evidence>
<dbReference type="Pfam" id="PF12846">
    <property type="entry name" value="AAA_10"/>
    <property type="match status" value="1"/>
</dbReference>
<evidence type="ECO:0000313" key="2">
    <source>
        <dbReference type="EMBL" id="GAA4798688.1"/>
    </source>
</evidence>
<sequence length="840" mass="91690">MKIFSKVKSAFGFDDARSAPAPAYHTIADGLLVTALHAEAWFELGISNLDTASNEAWESELDKVIRASSKALGQSPCHLKIMWSKIDGSQYYESVRDLYDADYADGDKWAQDYAARIDALGLPQRHVMLGVLLEERDTATAQAIKRGANAATGLHADPLSDEELTHYMSSARRILKTLGGSPLKAKLADAEKIAWMLSRETGRTKAPVPPKGKITGAGLQHLLSSKVIPYSDHLELLNEAGEPVMYQAILPMIDMPEEVTAPGNSEWATLLSYITRMEQDDAGEPVQVPVYADVSIRFQNVPKKDAIKQVNEARRTAKEQRQSASKTSAGETSEEIEDAELANEALLKDIRRGGTYLVEHNSRLIISAPTREELEDNIQAVTDFFMQEEILLSRGEDEQRDLWLENMPGDSVRVTDMGHVQTDVAFYGSFFWAGSKVGDSAGGAVGYTSGTTTEVFRSAIASSGERGDTTSTAYAGRSGRGKTTAMGLEMVSQALEQSSWFCMLDPKGDCGGISLVAAHYGVPSGVIELDETHSGAADMFRALGRAEAPIAVQSILMMQAKDRRQVDVATSASLRYATEESEEAEDPSTYGVIERMAQAEDKDVRSFAEYLKDLAKTPVGKIVLGKPTGDIALTDKPGLWIIQVQNLSLPNENLDFADWDAQNRLSVALIQGITNFALHVSSAKSLRAMRKLVAVPEVHIMMRATNGAAFLDQVARMGRAFNTGLAYDTQDCTSIASMPGLVEQLSGVRIFQFTSEEQQDAAAKLLGLPVNAETRERIRSLATDPESDQLIKGRALVRDWRERVAVVQFDFPSGEVARLMSTDPKDFAMNVDVENVEVAA</sequence>
<dbReference type="Proteomes" id="UP001500187">
    <property type="component" value="Unassembled WGS sequence"/>
</dbReference>
<keyword evidence="3" id="KW-1185">Reference proteome</keyword>
<dbReference type="EMBL" id="BAABKP010000004">
    <property type="protein sequence ID" value="GAA4798688.1"/>
    <property type="molecule type" value="Genomic_DNA"/>
</dbReference>
<proteinExistence type="predicted"/>
<protein>
    <recommendedName>
        <fullName evidence="4">ATP-binding protein</fullName>
    </recommendedName>
</protein>
<dbReference type="InterPro" id="IPR027417">
    <property type="entry name" value="P-loop_NTPase"/>
</dbReference>